<evidence type="ECO:0000256" key="2">
    <source>
        <dbReference type="SAM" id="Phobius"/>
    </source>
</evidence>
<organism evidence="3">
    <name type="scientific">Spumella elongata</name>
    <dbReference type="NCBI Taxonomy" id="89044"/>
    <lineage>
        <taxon>Eukaryota</taxon>
        <taxon>Sar</taxon>
        <taxon>Stramenopiles</taxon>
        <taxon>Ochrophyta</taxon>
        <taxon>Chrysophyceae</taxon>
        <taxon>Chromulinales</taxon>
        <taxon>Chromulinaceae</taxon>
        <taxon>Spumella</taxon>
    </lineage>
</organism>
<proteinExistence type="predicted"/>
<dbReference type="EMBL" id="HBIC01040025">
    <property type="protein sequence ID" value="CAE0291722.1"/>
    <property type="molecule type" value="Transcribed_RNA"/>
</dbReference>
<feature type="transmembrane region" description="Helical" evidence="2">
    <location>
        <begin position="55"/>
        <end position="76"/>
    </location>
</feature>
<accession>A0A7S3HCW2</accession>
<keyword evidence="2" id="KW-0472">Membrane</keyword>
<reference evidence="3" key="1">
    <citation type="submission" date="2021-01" db="EMBL/GenBank/DDBJ databases">
        <authorList>
            <person name="Corre E."/>
            <person name="Pelletier E."/>
            <person name="Niang G."/>
            <person name="Scheremetjew M."/>
            <person name="Finn R."/>
            <person name="Kale V."/>
            <person name="Holt S."/>
            <person name="Cochrane G."/>
            <person name="Meng A."/>
            <person name="Brown T."/>
            <person name="Cohen L."/>
        </authorList>
    </citation>
    <scope>NUCLEOTIDE SEQUENCE</scope>
    <source>
        <strain evidence="3">CCAP 955/1</strain>
    </source>
</reference>
<gene>
    <name evidence="3" type="ORF">SELO1098_LOCUS20568</name>
</gene>
<feature type="compositionally biased region" description="Polar residues" evidence="1">
    <location>
        <begin position="702"/>
        <end position="715"/>
    </location>
</feature>
<evidence type="ECO:0000313" key="3">
    <source>
        <dbReference type="EMBL" id="CAE0291722.1"/>
    </source>
</evidence>
<evidence type="ECO:0000256" key="1">
    <source>
        <dbReference type="SAM" id="MobiDB-lite"/>
    </source>
</evidence>
<sequence>MFESPFYKKKAVFKKEDTSLRAKWSSALNRFDELFVEAIPSDDVKQLPISYIHPVGFILFVVLLGIFAGVFVPGFYTQLKTKFLAPLNSGDSRYCEPVAISNTGTFLATRDGAWEGDPKFVFANGSYVLSATNYQTLPDAFAEDMTAVYNDLQFIGRFAKTVNLGVNLLLWSSWTEVKENYDTQRFGMSGTPLAILNRAITVGTVSNVYSDCDAIGTSSFNPNSGIMQVTYNVDAFVSNPNCTNTTSPENFGYRSNLHTDSFNIRFDVRTIFTCVALNSQIAGINNMIQTQSFVTTFQGQNYSGGQFVDPQFPGMKPVFCVFPVNNSTYRPLCTIIVGNAYTIPLFNHAGTNFNMPEICNCTEQLKGDVATNQYNLCNIFNFLTGFLFYPSPDFEPEAVLTLLFKYHSNVDRPRSLGRILNEFAFAPMFTAGIYGQISPNRSVISSPASREDMYAFCYNEQFGPCSIVTFNSIDESQQSTDWIVSDNFFQLTLGACSDSFSTSWAAWNKLISQPFAPLTQQYQTCRNNPTTIFFNQLGVSAGNVSLGAPGGVVFVMLLLALYQLCTGASIPRGYSRTEKDEALDALALAMLLVRDKRPQLEAILTQCDEQKDDDGGAQEKNARHAASNEIYTTKRKKDGKSTQDSPVAGKEGAILLQLVDQLATLAAAAENNQKLYHQTESEPVHINWSELSRRLGGKEKSTGSSSRAFSTNGPTDSVADVEMATISDLHSNHNSSR</sequence>
<keyword evidence="2" id="KW-1133">Transmembrane helix</keyword>
<feature type="region of interest" description="Disordered" evidence="1">
    <location>
        <begin position="694"/>
        <end position="737"/>
    </location>
</feature>
<name>A0A7S3HCW2_9STRA</name>
<dbReference type="AlphaFoldDB" id="A0A7S3HCW2"/>
<feature type="region of interest" description="Disordered" evidence="1">
    <location>
        <begin position="607"/>
        <end position="647"/>
    </location>
</feature>
<feature type="compositionally biased region" description="Polar residues" evidence="1">
    <location>
        <begin position="728"/>
        <end position="737"/>
    </location>
</feature>
<protein>
    <recommendedName>
        <fullName evidence="4">Transmembrane protein</fullName>
    </recommendedName>
</protein>
<keyword evidence="2" id="KW-0812">Transmembrane</keyword>
<evidence type="ECO:0008006" key="4">
    <source>
        <dbReference type="Google" id="ProtNLM"/>
    </source>
</evidence>